<dbReference type="Pfam" id="PF00005">
    <property type="entry name" value="ABC_tran"/>
    <property type="match status" value="1"/>
</dbReference>
<dbReference type="PANTHER" id="PTHR19241">
    <property type="entry name" value="ATP-BINDING CASSETTE TRANSPORTER"/>
    <property type="match status" value="1"/>
</dbReference>
<keyword evidence="7 9" id="KW-0472">Membrane</keyword>
<dbReference type="EMBL" id="SPLM01000003">
    <property type="protein sequence ID" value="TMW67882.1"/>
    <property type="molecule type" value="Genomic_DNA"/>
</dbReference>
<dbReference type="FunFam" id="3.40.50.300:FF:000289">
    <property type="entry name" value="ABC transporter G family member 31"/>
    <property type="match status" value="1"/>
</dbReference>
<dbReference type="AlphaFoldDB" id="A0A8K1CQD6"/>
<protein>
    <recommendedName>
        <fullName evidence="10">ABC transporter domain-containing protein</fullName>
    </recommendedName>
</protein>
<evidence type="ECO:0000313" key="12">
    <source>
        <dbReference type="Proteomes" id="UP000794436"/>
    </source>
</evidence>
<dbReference type="InterPro" id="IPR003439">
    <property type="entry name" value="ABC_transporter-like_ATP-bd"/>
</dbReference>
<evidence type="ECO:0000259" key="10">
    <source>
        <dbReference type="PROSITE" id="PS50893"/>
    </source>
</evidence>
<proteinExistence type="predicted"/>
<organism evidence="11 12">
    <name type="scientific">Pythium oligandrum</name>
    <name type="common">Mycoparasitic fungus</name>
    <dbReference type="NCBI Taxonomy" id="41045"/>
    <lineage>
        <taxon>Eukaryota</taxon>
        <taxon>Sar</taxon>
        <taxon>Stramenopiles</taxon>
        <taxon>Oomycota</taxon>
        <taxon>Peronosporomycetes</taxon>
        <taxon>Pythiales</taxon>
        <taxon>Pythiaceae</taxon>
        <taxon>Pythium</taxon>
    </lineage>
</organism>
<evidence type="ECO:0000256" key="8">
    <source>
        <dbReference type="SAM" id="MobiDB-lite"/>
    </source>
</evidence>
<dbReference type="Pfam" id="PF01061">
    <property type="entry name" value="ABC2_membrane"/>
    <property type="match status" value="1"/>
</dbReference>
<feature type="transmembrane region" description="Helical" evidence="9">
    <location>
        <begin position="264"/>
        <end position="287"/>
    </location>
</feature>
<dbReference type="Proteomes" id="UP000794436">
    <property type="component" value="Unassembled WGS sequence"/>
</dbReference>
<keyword evidence="2" id="KW-0813">Transport</keyword>
<evidence type="ECO:0000313" key="11">
    <source>
        <dbReference type="EMBL" id="TMW67882.1"/>
    </source>
</evidence>
<feature type="compositionally biased region" description="Basic and acidic residues" evidence="8">
    <location>
        <begin position="454"/>
        <end position="463"/>
    </location>
</feature>
<feature type="transmembrane region" description="Helical" evidence="9">
    <location>
        <begin position="332"/>
        <end position="349"/>
    </location>
</feature>
<name>A0A8K1CQD6_PYTOL</name>
<dbReference type="SUPFAM" id="SSF52540">
    <property type="entry name" value="P-loop containing nucleoside triphosphate hydrolases"/>
    <property type="match status" value="2"/>
</dbReference>
<dbReference type="InterPro" id="IPR003593">
    <property type="entry name" value="AAA+_ATPase"/>
</dbReference>
<dbReference type="InterPro" id="IPR013525">
    <property type="entry name" value="ABC2_TM"/>
</dbReference>
<evidence type="ECO:0000256" key="2">
    <source>
        <dbReference type="ARBA" id="ARBA00022448"/>
    </source>
</evidence>
<evidence type="ECO:0000256" key="4">
    <source>
        <dbReference type="ARBA" id="ARBA00022741"/>
    </source>
</evidence>
<feature type="transmembrane region" description="Helical" evidence="9">
    <location>
        <begin position="192"/>
        <end position="211"/>
    </location>
</feature>
<keyword evidence="3 9" id="KW-0812">Transmembrane</keyword>
<sequence length="741" mass="82533">MQFGSSVVLMMDEISTGLDSAATYDIIKMERSIAKNLRKTVVIALLQPPPEVFDLFDDVMLLNDGYVVYHGPREKANDYFTDMGFVRPSHRDVADYLLDLGTDQQRQYEVGRPDGSAPPRTASEFASIFRKSSIHDEMMAYLEDPHDSVLLKDMDELLHLVPEFHQSFFASTKTLVKRDLTRMSRNMGFYKTHFFNMLMVALLNASVFWQFDPSNPQASLGVLQQFLVLLALMQTAQIPGFLYARAIFYRQRRANFYRSSSCTLGYLLCHLPVALGEAIVLGTTAYWMCGFVASASGFFIFLLMLFLHSTVSMIMCFALSALVSNVHIAKPVAMMGVVTSAVFCGFLITKDQIPDYLIWIFWLNPSAYALRTMVVNQYRNSEFDVCEYGGIVYCEKYGMQVGEYTLSLFAVDSAKGWVWYGIIYIIAVIVVFAWLSSLILEHYRYESTYSPSKGEGKTTKASDVDSTDSYGLVQTPRGGDTKLDIHPDSHRYRITPLTLAFRDLWYSVPDPANPKLELKLLKGISGFARPGTMSALMGSSGAGKTTLMDVIAGRKTGGSIQGEILLNGHPASALAIHRATGYCEQMDIHSEASTFREALTFSAFLRQSSVVPASLKYQSVEECLGILDLHSIADKTIRGSSLEQMKRLTIGVELAAQLSVLFLDEPTSGLDARSAKLVMDGVRKVANSGRTVVCTIHQPSTEAFMLFDSLLLLSMAVRRSFSVIWARVGSIWSSISKLCRV</sequence>
<feature type="transmembrane region" description="Helical" evidence="9">
    <location>
        <begin position="299"/>
        <end position="320"/>
    </location>
</feature>
<feature type="transmembrane region" description="Helical" evidence="9">
    <location>
        <begin position="223"/>
        <end position="244"/>
    </location>
</feature>
<reference evidence="11" key="1">
    <citation type="submission" date="2019-03" db="EMBL/GenBank/DDBJ databases">
        <title>Long read genome sequence of the mycoparasitic Pythium oligandrum ATCC 38472 isolated from sugarbeet rhizosphere.</title>
        <authorList>
            <person name="Gaulin E."/>
        </authorList>
    </citation>
    <scope>NUCLEOTIDE SEQUENCE</scope>
    <source>
        <strain evidence="11">ATCC 38472_TT</strain>
    </source>
</reference>
<keyword evidence="5" id="KW-0067">ATP-binding</keyword>
<dbReference type="Gene3D" id="3.40.50.300">
    <property type="entry name" value="P-loop containing nucleotide triphosphate hydrolases"/>
    <property type="match status" value="2"/>
</dbReference>
<dbReference type="PROSITE" id="PS50893">
    <property type="entry name" value="ABC_TRANSPORTER_2"/>
    <property type="match status" value="1"/>
</dbReference>
<accession>A0A8K1CQD6</accession>
<dbReference type="GO" id="GO:0016020">
    <property type="term" value="C:membrane"/>
    <property type="evidence" value="ECO:0007669"/>
    <property type="project" value="UniProtKB-SubCell"/>
</dbReference>
<gene>
    <name evidence="11" type="ORF">Poli38472_007554</name>
</gene>
<dbReference type="GO" id="GO:0140359">
    <property type="term" value="F:ABC-type transporter activity"/>
    <property type="evidence" value="ECO:0007669"/>
    <property type="project" value="InterPro"/>
</dbReference>
<dbReference type="GO" id="GO:0016887">
    <property type="term" value="F:ATP hydrolysis activity"/>
    <property type="evidence" value="ECO:0007669"/>
    <property type="project" value="InterPro"/>
</dbReference>
<keyword evidence="4" id="KW-0547">Nucleotide-binding</keyword>
<evidence type="ECO:0000256" key="9">
    <source>
        <dbReference type="SAM" id="Phobius"/>
    </source>
</evidence>
<evidence type="ECO:0000256" key="5">
    <source>
        <dbReference type="ARBA" id="ARBA00022840"/>
    </source>
</evidence>
<dbReference type="InterPro" id="IPR027417">
    <property type="entry name" value="P-loop_NTPase"/>
</dbReference>
<feature type="domain" description="ABC transporter" evidence="10">
    <location>
        <begin position="499"/>
        <end position="740"/>
    </location>
</feature>
<keyword evidence="6 9" id="KW-1133">Transmembrane helix</keyword>
<keyword evidence="12" id="KW-1185">Reference proteome</keyword>
<dbReference type="SMART" id="SM00382">
    <property type="entry name" value="AAA"/>
    <property type="match status" value="1"/>
</dbReference>
<dbReference type="OrthoDB" id="66620at2759"/>
<dbReference type="InterPro" id="IPR043926">
    <property type="entry name" value="ABCG_dom"/>
</dbReference>
<evidence type="ECO:0000256" key="3">
    <source>
        <dbReference type="ARBA" id="ARBA00022692"/>
    </source>
</evidence>
<feature type="region of interest" description="Disordered" evidence="8">
    <location>
        <begin position="449"/>
        <end position="481"/>
    </location>
</feature>
<evidence type="ECO:0000256" key="1">
    <source>
        <dbReference type="ARBA" id="ARBA00004141"/>
    </source>
</evidence>
<comment type="caution">
    <text evidence="11">The sequence shown here is derived from an EMBL/GenBank/DDBJ whole genome shotgun (WGS) entry which is preliminary data.</text>
</comment>
<dbReference type="GO" id="GO:0005524">
    <property type="term" value="F:ATP binding"/>
    <property type="evidence" value="ECO:0007669"/>
    <property type="project" value="UniProtKB-KW"/>
</dbReference>
<dbReference type="Pfam" id="PF19055">
    <property type="entry name" value="ABC2_membrane_7"/>
    <property type="match status" value="1"/>
</dbReference>
<feature type="transmembrane region" description="Helical" evidence="9">
    <location>
        <begin position="417"/>
        <end position="440"/>
    </location>
</feature>
<evidence type="ECO:0000256" key="6">
    <source>
        <dbReference type="ARBA" id="ARBA00022989"/>
    </source>
</evidence>
<evidence type="ECO:0000256" key="7">
    <source>
        <dbReference type="ARBA" id="ARBA00023136"/>
    </source>
</evidence>
<comment type="subcellular location">
    <subcellularLocation>
        <location evidence="1">Membrane</location>
        <topology evidence="1">Multi-pass membrane protein</topology>
    </subcellularLocation>
</comment>